<name>A0ACB9RRR8_9MYRT</name>
<organism evidence="1 2">
    <name type="scientific">Melastoma candidum</name>
    <dbReference type="NCBI Taxonomy" id="119954"/>
    <lineage>
        <taxon>Eukaryota</taxon>
        <taxon>Viridiplantae</taxon>
        <taxon>Streptophyta</taxon>
        <taxon>Embryophyta</taxon>
        <taxon>Tracheophyta</taxon>
        <taxon>Spermatophyta</taxon>
        <taxon>Magnoliopsida</taxon>
        <taxon>eudicotyledons</taxon>
        <taxon>Gunneridae</taxon>
        <taxon>Pentapetalae</taxon>
        <taxon>rosids</taxon>
        <taxon>malvids</taxon>
        <taxon>Myrtales</taxon>
        <taxon>Melastomataceae</taxon>
        <taxon>Melastomatoideae</taxon>
        <taxon>Melastomateae</taxon>
        <taxon>Melastoma</taxon>
    </lineage>
</organism>
<keyword evidence="2" id="KW-1185">Reference proteome</keyword>
<evidence type="ECO:0000313" key="2">
    <source>
        <dbReference type="Proteomes" id="UP001057402"/>
    </source>
</evidence>
<gene>
    <name evidence="1" type="ORF">MLD38_007467</name>
</gene>
<protein>
    <submittedName>
        <fullName evidence="1">Uncharacterized protein</fullName>
    </submittedName>
</protein>
<accession>A0ACB9RRR8</accession>
<sequence length="101" mass="10922">MEEAGSVSEFPGFRIFIHEDVRACRRPSVSRLRQRAPAPLQLKPTAASSSETFSSSSLPSSSLSSSYYQSKDPIPLLSPLVIMPSLASNGYVHQENAASSH</sequence>
<proteinExistence type="predicted"/>
<comment type="caution">
    <text evidence="1">The sequence shown here is derived from an EMBL/GenBank/DDBJ whole genome shotgun (WGS) entry which is preliminary data.</text>
</comment>
<dbReference type="EMBL" id="CM042882">
    <property type="protein sequence ID" value="KAI4381395.1"/>
    <property type="molecule type" value="Genomic_DNA"/>
</dbReference>
<evidence type="ECO:0000313" key="1">
    <source>
        <dbReference type="EMBL" id="KAI4381395.1"/>
    </source>
</evidence>
<dbReference type="Proteomes" id="UP001057402">
    <property type="component" value="Chromosome 3"/>
</dbReference>
<reference evidence="2" key="1">
    <citation type="journal article" date="2023" name="Front. Plant Sci.">
        <title>Chromosomal-level genome assembly of Melastoma candidum provides insights into trichome evolution.</title>
        <authorList>
            <person name="Zhong Y."/>
            <person name="Wu W."/>
            <person name="Sun C."/>
            <person name="Zou P."/>
            <person name="Liu Y."/>
            <person name="Dai S."/>
            <person name="Zhou R."/>
        </authorList>
    </citation>
    <scope>NUCLEOTIDE SEQUENCE [LARGE SCALE GENOMIC DNA]</scope>
</reference>